<dbReference type="CDD" id="cd00099">
    <property type="entry name" value="IgV"/>
    <property type="match status" value="3"/>
</dbReference>
<dbReference type="Pfam" id="PF07686">
    <property type="entry name" value="V-set"/>
    <property type="match status" value="3"/>
</dbReference>
<protein>
    <recommendedName>
        <fullName evidence="10">Ig-like domain-containing protein</fullName>
    </recommendedName>
</protein>
<keyword evidence="5 9" id="KW-0472">Membrane</keyword>
<gene>
    <name evidence="11" type="ORF">HHUSO_G10988</name>
</gene>
<evidence type="ECO:0000256" key="2">
    <source>
        <dbReference type="ARBA" id="ARBA00022475"/>
    </source>
</evidence>
<evidence type="ECO:0000256" key="1">
    <source>
        <dbReference type="ARBA" id="ARBA00004236"/>
    </source>
</evidence>
<dbReference type="SMART" id="SM00406">
    <property type="entry name" value="IGv"/>
    <property type="match status" value="3"/>
</dbReference>
<keyword evidence="6" id="KW-1015">Disulfide bond</keyword>
<keyword evidence="3" id="KW-0732">Signal</keyword>
<dbReference type="SUPFAM" id="SSF48726">
    <property type="entry name" value="Immunoglobulin"/>
    <property type="match status" value="3"/>
</dbReference>
<keyword evidence="9" id="KW-0812">Transmembrane</keyword>
<evidence type="ECO:0000313" key="12">
    <source>
        <dbReference type="Proteomes" id="UP001369086"/>
    </source>
</evidence>
<dbReference type="SMART" id="SM00408">
    <property type="entry name" value="IGc2"/>
    <property type="match status" value="3"/>
</dbReference>
<accession>A0ABR0ZQY7</accession>
<dbReference type="InterPro" id="IPR003598">
    <property type="entry name" value="Ig_sub2"/>
</dbReference>
<feature type="transmembrane region" description="Helical" evidence="9">
    <location>
        <begin position="548"/>
        <end position="570"/>
    </location>
</feature>
<dbReference type="InterPro" id="IPR007110">
    <property type="entry name" value="Ig-like_dom"/>
</dbReference>
<feature type="domain" description="Ig-like" evidence="10">
    <location>
        <begin position="70"/>
        <end position="170"/>
    </location>
</feature>
<evidence type="ECO:0000256" key="3">
    <source>
        <dbReference type="ARBA" id="ARBA00022729"/>
    </source>
</evidence>
<evidence type="ECO:0000256" key="8">
    <source>
        <dbReference type="SAM" id="MobiDB-lite"/>
    </source>
</evidence>
<evidence type="ECO:0000256" key="9">
    <source>
        <dbReference type="SAM" id="Phobius"/>
    </source>
</evidence>
<evidence type="ECO:0000256" key="6">
    <source>
        <dbReference type="ARBA" id="ARBA00023157"/>
    </source>
</evidence>
<dbReference type="InterPro" id="IPR013106">
    <property type="entry name" value="Ig_V-set"/>
</dbReference>
<dbReference type="SMART" id="SM00409">
    <property type="entry name" value="IG"/>
    <property type="match status" value="3"/>
</dbReference>
<reference evidence="11 12" key="1">
    <citation type="submission" date="2021-05" db="EMBL/GenBank/DDBJ databases">
        <authorList>
            <person name="Zahm M."/>
            <person name="Klopp C."/>
            <person name="Cabau C."/>
            <person name="Kuhl H."/>
            <person name="Suciu R."/>
            <person name="Ciorpac M."/>
            <person name="Holostenco D."/>
            <person name="Gessner J."/>
            <person name="Wuertz S."/>
            <person name="Hohne C."/>
            <person name="Stock M."/>
            <person name="Gislard M."/>
            <person name="Lluch J."/>
            <person name="Milhes M."/>
            <person name="Lampietro C."/>
            <person name="Lopez Roques C."/>
            <person name="Donnadieu C."/>
            <person name="Du K."/>
            <person name="Schartl M."/>
            <person name="Guiguen Y."/>
        </authorList>
    </citation>
    <scope>NUCLEOTIDE SEQUENCE [LARGE SCALE GENOMIC DNA]</scope>
    <source>
        <strain evidence="11">Hh-F2</strain>
        <tissue evidence="11">Blood</tissue>
    </source>
</reference>
<dbReference type="Gene3D" id="2.60.40.10">
    <property type="entry name" value="Immunoglobulins"/>
    <property type="match status" value="3"/>
</dbReference>
<evidence type="ECO:0000256" key="5">
    <source>
        <dbReference type="ARBA" id="ARBA00023136"/>
    </source>
</evidence>
<feature type="region of interest" description="Disordered" evidence="8">
    <location>
        <begin position="611"/>
        <end position="641"/>
    </location>
</feature>
<evidence type="ECO:0000256" key="4">
    <source>
        <dbReference type="ARBA" id="ARBA00022859"/>
    </source>
</evidence>
<evidence type="ECO:0000256" key="7">
    <source>
        <dbReference type="ARBA" id="ARBA00023180"/>
    </source>
</evidence>
<dbReference type="PANTHER" id="PTHR19433">
    <property type="entry name" value="T-CELL RECEPTOR ALPHA CHAIN V REGION-RELATED"/>
    <property type="match status" value="1"/>
</dbReference>
<feature type="domain" description="Ig-like" evidence="10">
    <location>
        <begin position="386"/>
        <end position="482"/>
    </location>
</feature>
<keyword evidence="4" id="KW-0391">Immunity</keyword>
<keyword evidence="12" id="KW-1185">Reference proteome</keyword>
<proteinExistence type="predicted"/>
<evidence type="ECO:0000313" key="11">
    <source>
        <dbReference type="EMBL" id="KAK6487204.1"/>
    </source>
</evidence>
<comment type="caution">
    <text evidence="11">The sequence shown here is derived from an EMBL/GenBank/DDBJ whole genome shotgun (WGS) entry which is preliminary data.</text>
</comment>
<dbReference type="EMBL" id="JAHFZB010000008">
    <property type="protein sequence ID" value="KAK6487204.1"/>
    <property type="molecule type" value="Genomic_DNA"/>
</dbReference>
<evidence type="ECO:0000259" key="10">
    <source>
        <dbReference type="PROSITE" id="PS50835"/>
    </source>
</evidence>
<feature type="domain" description="Ig-like" evidence="10">
    <location>
        <begin position="228"/>
        <end position="324"/>
    </location>
</feature>
<dbReference type="PANTHER" id="PTHR19433:SF133">
    <property type="entry name" value="IMMUNE-TYPE RECEPTOR 5 PRECURSOR-RELATED"/>
    <property type="match status" value="1"/>
</dbReference>
<keyword evidence="2" id="KW-1003">Cell membrane</keyword>
<dbReference type="InterPro" id="IPR052051">
    <property type="entry name" value="TCR_complex_component"/>
</dbReference>
<dbReference type="InterPro" id="IPR013783">
    <property type="entry name" value="Ig-like_fold"/>
</dbReference>
<keyword evidence="9" id="KW-1133">Transmembrane helix</keyword>
<organism evidence="11 12">
    <name type="scientific">Huso huso</name>
    <name type="common">Beluga</name>
    <name type="synonym">Acipenser huso</name>
    <dbReference type="NCBI Taxonomy" id="61971"/>
    <lineage>
        <taxon>Eukaryota</taxon>
        <taxon>Metazoa</taxon>
        <taxon>Chordata</taxon>
        <taxon>Craniata</taxon>
        <taxon>Vertebrata</taxon>
        <taxon>Euteleostomi</taxon>
        <taxon>Actinopterygii</taxon>
        <taxon>Chondrostei</taxon>
        <taxon>Acipenseriformes</taxon>
        <taxon>Acipenseridae</taxon>
        <taxon>Huso</taxon>
    </lineage>
</organism>
<keyword evidence="7" id="KW-0325">Glycoprotein</keyword>
<dbReference type="InterPro" id="IPR003599">
    <property type="entry name" value="Ig_sub"/>
</dbReference>
<comment type="subcellular location">
    <subcellularLocation>
        <location evidence="1">Cell membrane</location>
    </subcellularLocation>
</comment>
<name>A0ABR0ZQY7_HUSHU</name>
<dbReference type="PROSITE" id="PS50835">
    <property type="entry name" value="IG_LIKE"/>
    <property type="match status" value="3"/>
</dbReference>
<dbReference type="Proteomes" id="UP001369086">
    <property type="component" value="Unassembled WGS sequence"/>
</dbReference>
<dbReference type="InterPro" id="IPR036179">
    <property type="entry name" value="Ig-like_dom_sf"/>
</dbReference>
<sequence length="641" mass="70805">MAVYYCAALEGSRVLFGNGTVLLLKGIESRGRIIQPRISESVQSYYCAVMTCGEISNGNGTKEESMDEIPAQLIVQPRLSVTAQLGESVTLECSTSRTQHSTFTWFKQVIGQPPVYMLKYDGKSKPIFSDEFNDKSRFKMQNIDSSFNLMILKTESSDMAVYYCTALNGSHVLFGNGTALFIKGIESRGRIIQSPISESVQSYCCAEVTCGEISNGNGTKEDSTDEIPAQLIVQPHLSVTAQLGESVTLQCSASRTQHHALVWFKQVIGQPPVYMIKYDGKSKPIFLDEFNDKSRFQILTNEISFNLTVLKTESSDMAVYYCAALEGSRVLFGNGTTLLIKGIESKGRIILPRISESLQSYYCAEVTCGEISNGNGTKEDSTDEIPAQRIVQPRLSATAQLGESVTLQCSTSRTQHHALFWFKQVIGQPPVYMIKYDGKSKPIFLDEFNDKSRFQILTNEISFNLTVLKTESSDMAVYYCAALEGSRVLFGNGTTLLIKGIESKGRIILPRISESLQSYYCAEVTCGEISNGNGTKEDSTDINPNSTTLVICSLAATSILLLTLIAALLCTRTRARQCRPCAGNVAAQAAQTNADSTNDQNQQMLDYAALDFDQRRNKPGKKKRAMNKESVYTEVRVQQRE</sequence>